<proteinExistence type="predicted"/>
<feature type="non-terminal residue" evidence="1">
    <location>
        <position position="161"/>
    </location>
</feature>
<accession>X1QU94</accession>
<protein>
    <submittedName>
        <fullName evidence="1">Uncharacterized protein</fullName>
    </submittedName>
</protein>
<name>X1QU94_9ZZZZ</name>
<reference evidence="1" key="1">
    <citation type="journal article" date="2014" name="Front. Microbiol.">
        <title>High frequency of phylogenetically diverse reductive dehalogenase-homologous genes in deep subseafloor sedimentary metagenomes.</title>
        <authorList>
            <person name="Kawai M."/>
            <person name="Futagami T."/>
            <person name="Toyoda A."/>
            <person name="Takaki Y."/>
            <person name="Nishi S."/>
            <person name="Hori S."/>
            <person name="Arai W."/>
            <person name="Tsubouchi T."/>
            <person name="Morono Y."/>
            <person name="Uchiyama I."/>
            <person name="Ito T."/>
            <person name="Fujiyama A."/>
            <person name="Inagaki F."/>
            <person name="Takami H."/>
        </authorList>
    </citation>
    <scope>NUCLEOTIDE SEQUENCE</scope>
    <source>
        <strain evidence="1">Expedition CK06-06</strain>
    </source>
</reference>
<dbReference type="AlphaFoldDB" id="X1QU94"/>
<evidence type="ECO:0000313" key="1">
    <source>
        <dbReference type="EMBL" id="GAI58376.1"/>
    </source>
</evidence>
<gene>
    <name evidence="1" type="ORF">S06H3_53789</name>
</gene>
<dbReference type="EMBL" id="BARV01034333">
    <property type="protein sequence ID" value="GAI58376.1"/>
    <property type="molecule type" value="Genomic_DNA"/>
</dbReference>
<sequence>MALEDYREYTEVDPNHHISVSKNHIDFNCRNDETAYVYKDKGVNHFGDFTHLLQIKANSFGLYSFGCVWALANDLENCWGFESKALTALSLRFFSWTEGFLNIFLVENHNGTKPHDYHLVSVGATYYVKIQKVGTSLTAKFYSNAARTNLLFTLSITLQAN</sequence>
<comment type="caution">
    <text evidence="1">The sequence shown here is derived from an EMBL/GenBank/DDBJ whole genome shotgun (WGS) entry which is preliminary data.</text>
</comment>
<organism evidence="1">
    <name type="scientific">marine sediment metagenome</name>
    <dbReference type="NCBI Taxonomy" id="412755"/>
    <lineage>
        <taxon>unclassified sequences</taxon>
        <taxon>metagenomes</taxon>
        <taxon>ecological metagenomes</taxon>
    </lineage>
</organism>